<accession>A0ABU9YEY3</accession>
<dbReference type="RefSeq" id="WP_345931634.1">
    <property type="nucleotide sequence ID" value="NZ_JBBKTV010000001.1"/>
</dbReference>
<keyword evidence="3" id="KW-1185">Reference proteome</keyword>
<evidence type="ECO:0000313" key="3">
    <source>
        <dbReference type="Proteomes" id="UP001413721"/>
    </source>
</evidence>
<protein>
    <submittedName>
        <fullName evidence="2">DUF4387 domain-containing protein</fullName>
    </submittedName>
</protein>
<organism evidence="2 3">
    <name type="scientific">Tistrella arctica</name>
    <dbReference type="NCBI Taxonomy" id="3133430"/>
    <lineage>
        <taxon>Bacteria</taxon>
        <taxon>Pseudomonadati</taxon>
        <taxon>Pseudomonadota</taxon>
        <taxon>Alphaproteobacteria</taxon>
        <taxon>Geminicoccales</taxon>
        <taxon>Geminicoccaceae</taxon>
        <taxon>Tistrella</taxon>
    </lineage>
</organism>
<dbReference type="Proteomes" id="UP001413721">
    <property type="component" value="Unassembled WGS sequence"/>
</dbReference>
<reference evidence="2 3" key="1">
    <citation type="submission" date="2024-03" db="EMBL/GenBank/DDBJ databases">
        <title>High-quality draft genome sequencing of Tistrella sp. BH-R2-4.</title>
        <authorList>
            <person name="Dong C."/>
        </authorList>
    </citation>
    <scope>NUCLEOTIDE SEQUENCE [LARGE SCALE GENOMIC DNA]</scope>
    <source>
        <strain evidence="2 3">BH-R2-4</strain>
    </source>
</reference>
<dbReference type="InterPro" id="IPR025496">
    <property type="entry name" value="DUF4387"/>
</dbReference>
<dbReference type="Pfam" id="PF14330">
    <property type="entry name" value="DUF4387"/>
    <property type="match status" value="1"/>
</dbReference>
<evidence type="ECO:0000313" key="2">
    <source>
        <dbReference type="EMBL" id="MEN2987364.1"/>
    </source>
</evidence>
<name>A0ABU9YEY3_9PROT</name>
<proteinExistence type="predicted"/>
<feature type="domain" description="DUF4387" evidence="1">
    <location>
        <begin position="4"/>
        <end position="99"/>
    </location>
</feature>
<evidence type="ECO:0000259" key="1">
    <source>
        <dbReference type="Pfam" id="PF14330"/>
    </source>
</evidence>
<gene>
    <name evidence="2" type="ORF">WG926_03550</name>
</gene>
<sequence>MIRLADVTRYVRSKNAGPFWVTIDILFKDEAHYRRYKDAPAISAEKIAEYYEADPAALKVFQIDTLGAIKISLPRKQPQGGVLERDMHSGQQYVRLLGIQVE</sequence>
<comment type="caution">
    <text evidence="2">The sequence shown here is derived from an EMBL/GenBank/DDBJ whole genome shotgun (WGS) entry which is preliminary data.</text>
</comment>
<dbReference type="EMBL" id="JBBKTW010000001">
    <property type="protein sequence ID" value="MEN2987364.1"/>
    <property type="molecule type" value="Genomic_DNA"/>
</dbReference>